<dbReference type="SMART" id="SM00382">
    <property type="entry name" value="AAA"/>
    <property type="match status" value="2"/>
</dbReference>
<dbReference type="RefSeq" id="WP_093993936.1">
    <property type="nucleotide sequence ID" value="NZ_FXZK01000012.1"/>
</dbReference>
<keyword evidence="8" id="KW-1278">Translocase</keyword>
<keyword evidence="4" id="KW-0762">Sugar transport</keyword>
<dbReference type="GO" id="GO:0005524">
    <property type="term" value="F:ATP binding"/>
    <property type="evidence" value="ECO:0007669"/>
    <property type="project" value="UniProtKB-KW"/>
</dbReference>
<evidence type="ECO:0000313" key="11">
    <source>
        <dbReference type="EMBL" id="SMY09755.1"/>
    </source>
</evidence>
<dbReference type="PANTHER" id="PTHR43790">
    <property type="entry name" value="CARBOHYDRATE TRANSPORT ATP-BINDING PROTEIN MG119-RELATED"/>
    <property type="match status" value="1"/>
</dbReference>
<evidence type="ECO:0000256" key="6">
    <source>
        <dbReference type="ARBA" id="ARBA00022741"/>
    </source>
</evidence>
<feature type="domain" description="ABC transporter" evidence="10">
    <location>
        <begin position="268"/>
        <end position="507"/>
    </location>
</feature>
<keyword evidence="9" id="KW-0472">Membrane</keyword>
<keyword evidence="5" id="KW-0677">Repeat</keyword>
<dbReference type="CDD" id="cd03216">
    <property type="entry name" value="ABC_Carb_Monos_I"/>
    <property type="match status" value="1"/>
</dbReference>
<dbReference type="PROSITE" id="PS50893">
    <property type="entry name" value="ABC_TRANSPORTER_2"/>
    <property type="match status" value="2"/>
</dbReference>
<keyword evidence="7 11" id="KW-0067">ATP-binding</keyword>
<dbReference type="Pfam" id="PF00005">
    <property type="entry name" value="ABC_tran"/>
    <property type="match status" value="2"/>
</dbReference>
<evidence type="ECO:0000256" key="7">
    <source>
        <dbReference type="ARBA" id="ARBA00022840"/>
    </source>
</evidence>
<feature type="domain" description="ABC transporter" evidence="10">
    <location>
        <begin position="21"/>
        <end position="257"/>
    </location>
</feature>
<dbReference type="SUPFAM" id="SSF52540">
    <property type="entry name" value="P-loop containing nucleoside triphosphate hydrolases"/>
    <property type="match status" value="2"/>
</dbReference>
<proteinExistence type="predicted"/>
<evidence type="ECO:0000259" key="10">
    <source>
        <dbReference type="PROSITE" id="PS50893"/>
    </source>
</evidence>
<reference evidence="11 12" key="1">
    <citation type="submission" date="2017-05" db="EMBL/GenBank/DDBJ databases">
        <authorList>
            <person name="Song R."/>
            <person name="Chenine A.L."/>
            <person name="Ruprecht R.M."/>
        </authorList>
    </citation>
    <scope>NUCLEOTIDE SEQUENCE [LARGE SCALE GENOMIC DNA]</scope>
    <source>
        <strain evidence="11 12">CECT 8899</strain>
    </source>
</reference>
<dbReference type="InterPro" id="IPR050107">
    <property type="entry name" value="ABC_carbohydrate_import_ATPase"/>
</dbReference>
<comment type="subcellular location">
    <subcellularLocation>
        <location evidence="1">Cell membrane</location>
        <topology evidence="1">Peripheral membrane protein</topology>
    </subcellularLocation>
</comment>
<dbReference type="PANTHER" id="PTHR43790:SF9">
    <property type="entry name" value="GALACTOFURANOSE TRANSPORTER ATP-BINDING PROTEIN YTFR"/>
    <property type="match status" value="1"/>
</dbReference>
<dbReference type="InterPro" id="IPR003439">
    <property type="entry name" value="ABC_transporter-like_ATP-bd"/>
</dbReference>
<sequence length="508" mass="55246">MGKSDVATAGAADFHDLAPALAVTGLSKSFPGVKALDDVSLSVRPGEVLALLGENGAGKSTLIKVLAGIHKADSGQIEIDGVPQDFTNPADALDAGIKVVFQEIALIPEFSVAENMFLEDHLAGKANLVNWREIHRRAQEIFDRAGFALNTRAKVKDLSVSEQQLVEISRAMARDARIVIMDEPTSSLTPAEVTHLFGVINRLRKLGIAIVYVSHKLEEIFEIADTCVVLRDGRWVSTKPTSEHTPASLVKDMVGREITSLFPHSDRTVGREIVQVEDLSSKRLDDISFHVRAGEVVGFFGLMGAGRTEVAKAIVGFDPITKGRIRIDGEDLKPHSTVRSKALGIGLLSEDRKTEGLMLDGSVTRNMTLAALDQFTRNGLMDHRAETKQAEGFVDRFAIKLARLGQPIRNLSGGNQQKVLLSRWLMFGLKAVVLDEPTRGIDVGAKAEIFALIDELAAQGLAVILMTSEMPELLGLSDRIYVLSEGRMTGEFTRENATQEEILDAAIR</sequence>
<dbReference type="CDD" id="cd03215">
    <property type="entry name" value="ABC_Carb_Monos_II"/>
    <property type="match status" value="1"/>
</dbReference>
<evidence type="ECO:0000256" key="5">
    <source>
        <dbReference type="ARBA" id="ARBA00022737"/>
    </source>
</evidence>
<evidence type="ECO:0000256" key="9">
    <source>
        <dbReference type="ARBA" id="ARBA00023136"/>
    </source>
</evidence>
<evidence type="ECO:0000256" key="4">
    <source>
        <dbReference type="ARBA" id="ARBA00022597"/>
    </source>
</evidence>
<evidence type="ECO:0000313" key="12">
    <source>
        <dbReference type="Proteomes" id="UP000201613"/>
    </source>
</evidence>
<dbReference type="EC" id="3.6.3.17" evidence="11"/>
<dbReference type="AlphaFoldDB" id="A0A238LK47"/>
<keyword evidence="2" id="KW-0813">Transport</keyword>
<dbReference type="Proteomes" id="UP000201613">
    <property type="component" value="Unassembled WGS sequence"/>
</dbReference>
<dbReference type="InterPro" id="IPR017871">
    <property type="entry name" value="ABC_transporter-like_CS"/>
</dbReference>
<evidence type="ECO:0000256" key="8">
    <source>
        <dbReference type="ARBA" id="ARBA00022967"/>
    </source>
</evidence>
<keyword evidence="6" id="KW-0547">Nucleotide-binding</keyword>
<dbReference type="Gene3D" id="3.40.50.300">
    <property type="entry name" value="P-loop containing nucleotide triphosphate hydrolases"/>
    <property type="match status" value="2"/>
</dbReference>
<dbReference type="InterPro" id="IPR003593">
    <property type="entry name" value="AAA+_ATPase"/>
</dbReference>
<accession>A0A238LK47</accession>
<evidence type="ECO:0000256" key="2">
    <source>
        <dbReference type="ARBA" id="ARBA00022448"/>
    </source>
</evidence>
<organism evidence="11 12">
    <name type="scientific">Flavimaricola marinus</name>
    <dbReference type="NCBI Taxonomy" id="1819565"/>
    <lineage>
        <taxon>Bacteria</taxon>
        <taxon>Pseudomonadati</taxon>
        <taxon>Pseudomonadota</taxon>
        <taxon>Alphaproteobacteria</taxon>
        <taxon>Rhodobacterales</taxon>
        <taxon>Paracoccaceae</taxon>
        <taxon>Flavimaricola</taxon>
    </lineage>
</organism>
<dbReference type="FunFam" id="3.40.50.300:FF:000127">
    <property type="entry name" value="Ribose import ATP-binding protein RbsA"/>
    <property type="match status" value="1"/>
</dbReference>
<dbReference type="GO" id="GO:0016887">
    <property type="term" value="F:ATP hydrolysis activity"/>
    <property type="evidence" value="ECO:0007669"/>
    <property type="project" value="InterPro"/>
</dbReference>
<dbReference type="OrthoDB" id="9805029at2"/>
<evidence type="ECO:0000256" key="3">
    <source>
        <dbReference type="ARBA" id="ARBA00022475"/>
    </source>
</evidence>
<name>A0A238LK47_9RHOB</name>
<dbReference type="EMBL" id="FXZK01000012">
    <property type="protein sequence ID" value="SMY09755.1"/>
    <property type="molecule type" value="Genomic_DNA"/>
</dbReference>
<gene>
    <name evidence="11" type="primary">rbsA_9</name>
    <name evidence="11" type="ORF">LOM8899_03927</name>
</gene>
<evidence type="ECO:0000256" key="1">
    <source>
        <dbReference type="ARBA" id="ARBA00004202"/>
    </source>
</evidence>
<dbReference type="InterPro" id="IPR027417">
    <property type="entry name" value="P-loop_NTPase"/>
</dbReference>
<keyword evidence="12" id="KW-1185">Reference proteome</keyword>
<keyword evidence="3" id="KW-1003">Cell membrane</keyword>
<keyword evidence="11" id="KW-0378">Hydrolase</keyword>
<dbReference type="GO" id="GO:0005886">
    <property type="term" value="C:plasma membrane"/>
    <property type="evidence" value="ECO:0007669"/>
    <property type="project" value="UniProtKB-SubCell"/>
</dbReference>
<dbReference type="PROSITE" id="PS00211">
    <property type="entry name" value="ABC_TRANSPORTER_1"/>
    <property type="match status" value="1"/>
</dbReference>
<protein>
    <submittedName>
        <fullName evidence="11">Ribose import ATP-binding protein RbsA</fullName>
        <ecNumber evidence="11">3.6.3.17</ecNumber>
    </submittedName>
</protein>